<accession>A0A914R7L0</accession>
<feature type="region of interest" description="Disordered" evidence="1">
    <location>
        <begin position="114"/>
        <end position="138"/>
    </location>
</feature>
<dbReference type="Proteomes" id="UP000887578">
    <property type="component" value="Unplaced"/>
</dbReference>
<dbReference type="WBParaSite" id="PDA_v2.g758.t1">
    <property type="protein sequence ID" value="PDA_v2.g758.t1"/>
    <property type="gene ID" value="PDA_v2.g758"/>
</dbReference>
<proteinExistence type="predicted"/>
<organism evidence="2 3">
    <name type="scientific">Panagrolaimus davidi</name>
    <dbReference type="NCBI Taxonomy" id="227884"/>
    <lineage>
        <taxon>Eukaryota</taxon>
        <taxon>Metazoa</taxon>
        <taxon>Ecdysozoa</taxon>
        <taxon>Nematoda</taxon>
        <taxon>Chromadorea</taxon>
        <taxon>Rhabditida</taxon>
        <taxon>Tylenchina</taxon>
        <taxon>Panagrolaimomorpha</taxon>
        <taxon>Panagrolaimoidea</taxon>
        <taxon>Panagrolaimidae</taxon>
        <taxon>Panagrolaimus</taxon>
    </lineage>
</organism>
<sequence length="324" mass="36415">MTDLCSKYSNSLSLNDENEKSWKKNGSSNATNNSILSFHISAYENSNEASADSFNKSFQKSWLVQKQKEINPASTFVSQSQFEFQRQQNDKVDEPEVAQFKASQKLCNTAHGVVKVGKKSKKPSSPMRKIGEKGSTPNYQRFSKDKKVTFNSGTKDFIEHLETPAPGSLTGGQLPYTPMTTMRGIRKGLMNRVMACGPTNDPIYHRDLPSIKTNLPMAIPFLLDIVILLSIPAAPQMSTKDRETLQLLQIIARHHHSGYADEFECIVDEMTRLAEILEARPDSTLRTIILTSLMTKKNLSQKSQKILFDSFSNEIEIDRITVCI</sequence>
<keyword evidence="2" id="KW-1185">Reference proteome</keyword>
<protein>
    <submittedName>
        <fullName evidence="3">Uncharacterized protein</fullName>
    </submittedName>
</protein>
<evidence type="ECO:0000313" key="3">
    <source>
        <dbReference type="WBParaSite" id="PDA_v2.g758.t1"/>
    </source>
</evidence>
<reference evidence="3" key="1">
    <citation type="submission" date="2022-11" db="UniProtKB">
        <authorList>
            <consortium name="WormBaseParasite"/>
        </authorList>
    </citation>
    <scope>IDENTIFICATION</scope>
</reference>
<name>A0A914R7L0_9BILA</name>
<evidence type="ECO:0000313" key="2">
    <source>
        <dbReference type="Proteomes" id="UP000887578"/>
    </source>
</evidence>
<dbReference type="AlphaFoldDB" id="A0A914R7L0"/>
<evidence type="ECO:0000256" key="1">
    <source>
        <dbReference type="SAM" id="MobiDB-lite"/>
    </source>
</evidence>